<proteinExistence type="predicted"/>
<accession>A0A0M3HWJ8</accession>
<organism evidence="1 2">
    <name type="scientific">Ascaris lumbricoides</name>
    <name type="common">Giant roundworm</name>
    <dbReference type="NCBI Taxonomy" id="6252"/>
    <lineage>
        <taxon>Eukaryota</taxon>
        <taxon>Metazoa</taxon>
        <taxon>Ecdysozoa</taxon>
        <taxon>Nematoda</taxon>
        <taxon>Chromadorea</taxon>
        <taxon>Rhabditida</taxon>
        <taxon>Spirurina</taxon>
        <taxon>Ascaridomorpha</taxon>
        <taxon>Ascaridoidea</taxon>
        <taxon>Ascarididae</taxon>
        <taxon>Ascaris</taxon>
    </lineage>
</organism>
<protein>
    <submittedName>
        <fullName evidence="2">Phage protein</fullName>
    </submittedName>
</protein>
<evidence type="ECO:0000313" key="2">
    <source>
        <dbReference type="WBParaSite" id="ALUE_0000752801-mRNA-1"/>
    </source>
</evidence>
<dbReference type="AlphaFoldDB" id="A0A0M3HWJ8"/>
<sequence length="67" mass="7716">MTKLINGPSFEKFTHTFEERVQWRGGRTSFYVSEDVNHSAQKAVRVCSVVSEKGHSNRVKIETIDFL</sequence>
<dbReference type="WBParaSite" id="ALUE_0000752801-mRNA-1">
    <property type="protein sequence ID" value="ALUE_0000752801-mRNA-1"/>
    <property type="gene ID" value="ALUE_0000752801"/>
</dbReference>
<dbReference type="Proteomes" id="UP000036681">
    <property type="component" value="Unplaced"/>
</dbReference>
<keyword evidence="1" id="KW-1185">Reference proteome</keyword>
<evidence type="ECO:0000313" key="1">
    <source>
        <dbReference type="Proteomes" id="UP000036681"/>
    </source>
</evidence>
<reference evidence="2" key="1">
    <citation type="submission" date="2017-02" db="UniProtKB">
        <authorList>
            <consortium name="WormBaseParasite"/>
        </authorList>
    </citation>
    <scope>IDENTIFICATION</scope>
</reference>
<name>A0A0M3HWJ8_ASCLU</name>